<protein>
    <submittedName>
        <fullName evidence="3">Uncharacterized protein</fullName>
    </submittedName>
</protein>
<feature type="signal peptide" evidence="2">
    <location>
        <begin position="1"/>
        <end position="25"/>
    </location>
</feature>
<keyword evidence="1" id="KW-0175">Coiled coil</keyword>
<proteinExistence type="predicted"/>
<organism evidence="3 4">
    <name type="scientific">Batillaria attramentaria</name>
    <dbReference type="NCBI Taxonomy" id="370345"/>
    <lineage>
        <taxon>Eukaryota</taxon>
        <taxon>Metazoa</taxon>
        <taxon>Spiralia</taxon>
        <taxon>Lophotrochozoa</taxon>
        <taxon>Mollusca</taxon>
        <taxon>Gastropoda</taxon>
        <taxon>Caenogastropoda</taxon>
        <taxon>Sorbeoconcha</taxon>
        <taxon>Cerithioidea</taxon>
        <taxon>Batillariidae</taxon>
        <taxon>Batillaria</taxon>
    </lineage>
</organism>
<accession>A0ABD0M0X4</accession>
<gene>
    <name evidence="3" type="ORF">BaRGS_00003755</name>
</gene>
<evidence type="ECO:0000313" key="3">
    <source>
        <dbReference type="EMBL" id="KAK7505185.1"/>
    </source>
</evidence>
<keyword evidence="4" id="KW-1185">Reference proteome</keyword>
<feature type="chain" id="PRO_5044828134" evidence="2">
    <location>
        <begin position="26"/>
        <end position="133"/>
    </location>
</feature>
<evidence type="ECO:0000256" key="2">
    <source>
        <dbReference type="SAM" id="SignalP"/>
    </source>
</evidence>
<comment type="caution">
    <text evidence="3">The sequence shown here is derived from an EMBL/GenBank/DDBJ whole genome shotgun (WGS) entry which is preliminary data.</text>
</comment>
<evidence type="ECO:0000313" key="4">
    <source>
        <dbReference type="Proteomes" id="UP001519460"/>
    </source>
</evidence>
<dbReference type="Proteomes" id="UP001519460">
    <property type="component" value="Unassembled WGS sequence"/>
</dbReference>
<keyword evidence="2" id="KW-0732">Signal</keyword>
<name>A0ABD0M0X4_9CAEN</name>
<feature type="coiled-coil region" evidence="1">
    <location>
        <begin position="68"/>
        <end position="95"/>
    </location>
</feature>
<reference evidence="3 4" key="1">
    <citation type="journal article" date="2023" name="Sci. Data">
        <title>Genome assembly of the Korean intertidal mud-creeper Batillaria attramentaria.</title>
        <authorList>
            <person name="Patra A.K."/>
            <person name="Ho P.T."/>
            <person name="Jun S."/>
            <person name="Lee S.J."/>
            <person name="Kim Y."/>
            <person name="Won Y.J."/>
        </authorList>
    </citation>
    <scope>NUCLEOTIDE SEQUENCE [LARGE SCALE GENOMIC DNA]</scope>
    <source>
        <strain evidence="3">Wonlab-2016</strain>
    </source>
</reference>
<dbReference type="EMBL" id="JACVVK020000012">
    <property type="protein sequence ID" value="KAK7505185.1"/>
    <property type="molecule type" value="Genomic_DNA"/>
</dbReference>
<feature type="non-terminal residue" evidence="3">
    <location>
        <position position="133"/>
    </location>
</feature>
<evidence type="ECO:0000256" key="1">
    <source>
        <dbReference type="SAM" id="Coils"/>
    </source>
</evidence>
<sequence>MWTAMMTQCLLIITCTLFMTSHIRAETDCSGEVKTLSTRIAKLEAVLETRVKRADDTSPLQAVVEKQAQELLALKAQHTQEISALRTQLQAAESKLAQDGVVGGSKYSETGGASNRLCLSRVPQFDNAVIYGG</sequence>
<dbReference type="AlphaFoldDB" id="A0ABD0M0X4"/>